<proteinExistence type="predicted"/>
<gene>
    <name evidence="1" type="ORF">PGTG_13120</name>
</gene>
<dbReference type="KEGG" id="pgr:PGTG_13120"/>
<evidence type="ECO:0000313" key="1">
    <source>
        <dbReference type="EMBL" id="EFP86738.2"/>
    </source>
</evidence>
<sequence length="144" mass="15937">MIGESVIEACMFAYCRVMMGTRISTDTFQFDLNVMASGPGTSSTYAITTIKILVAQPITRMAGLLSVWDAHPSMREEVARRLLASSGATRERRGCLVSNFVGQRNMNMGVQATKTLPLVTELMFEDRMSCVDLMRTDGVVHRGY</sequence>
<dbReference type="HOGENOM" id="CLU_1797430_0_0_1"/>
<dbReference type="InParanoid" id="E3KR13"/>
<evidence type="ECO:0000313" key="2">
    <source>
        <dbReference type="Proteomes" id="UP000008783"/>
    </source>
</evidence>
<dbReference type="EMBL" id="DS178302">
    <property type="protein sequence ID" value="EFP86738.2"/>
    <property type="molecule type" value="Genomic_DNA"/>
</dbReference>
<dbReference type="AlphaFoldDB" id="E3KR13"/>
<dbReference type="Proteomes" id="UP000008783">
    <property type="component" value="Unassembled WGS sequence"/>
</dbReference>
<protein>
    <submittedName>
        <fullName evidence="1">Uncharacterized protein</fullName>
    </submittedName>
</protein>
<name>E3KR13_PUCGT</name>
<accession>E3KR13</accession>
<organism evidence="1 2">
    <name type="scientific">Puccinia graminis f. sp. tritici (strain CRL 75-36-700-3 / race SCCL)</name>
    <name type="common">Black stem rust fungus</name>
    <dbReference type="NCBI Taxonomy" id="418459"/>
    <lineage>
        <taxon>Eukaryota</taxon>
        <taxon>Fungi</taxon>
        <taxon>Dikarya</taxon>
        <taxon>Basidiomycota</taxon>
        <taxon>Pucciniomycotina</taxon>
        <taxon>Pucciniomycetes</taxon>
        <taxon>Pucciniales</taxon>
        <taxon>Pucciniaceae</taxon>
        <taxon>Puccinia</taxon>
    </lineage>
</organism>
<dbReference type="RefSeq" id="XP_003331157.2">
    <property type="nucleotide sequence ID" value="XM_003331109.2"/>
</dbReference>
<dbReference type="OrthoDB" id="10464759at2759"/>
<reference evidence="2" key="2">
    <citation type="journal article" date="2011" name="Proc. Natl. Acad. Sci. U.S.A.">
        <title>Obligate biotrophy features unraveled by the genomic analysis of rust fungi.</title>
        <authorList>
            <person name="Duplessis S."/>
            <person name="Cuomo C.A."/>
            <person name="Lin Y.-C."/>
            <person name="Aerts A."/>
            <person name="Tisserant E."/>
            <person name="Veneault-Fourrey C."/>
            <person name="Joly D.L."/>
            <person name="Hacquard S."/>
            <person name="Amselem J."/>
            <person name="Cantarel B.L."/>
            <person name="Chiu R."/>
            <person name="Coutinho P.M."/>
            <person name="Feau N."/>
            <person name="Field M."/>
            <person name="Frey P."/>
            <person name="Gelhaye E."/>
            <person name="Goldberg J."/>
            <person name="Grabherr M.G."/>
            <person name="Kodira C.D."/>
            <person name="Kohler A."/>
            <person name="Kuees U."/>
            <person name="Lindquist E.A."/>
            <person name="Lucas S.M."/>
            <person name="Mago R."/>
            <person name="Mauceli E."/>
            <person name="Morin E."/>
            <person name="Murat C."/>
            <person name="Pangilinan J.L."/>
            <person name="Park R."/>
            <person name="Pearson M."/>
            <person name="Quesneville H."/>
            <person name="Rouhier N."/>
            <person name="Sakthikumar S."/>
            <person name="Salamov A.A."/>
            <person name="Schmutz J."/>
            <person name="Selles B."/>
            <person name="Shapiro H."/>
            <person name="Tanguay P."/>
            <person name="Tuskan G.A."/>
            <person name="Henrissat B."/>
            <person name="Van de Peer Y."/>
            <person name="Rouze P."/>
            <person name="Ellis J.G."/>
            <person name="Dodds P.N."/>
            <person name="Schein J.E."/>
            <person name="Zhong S."/>
            <person name="Hamelin R.C."/>
            <person name="Grigoriev I.V."/>
            <person name="Szabo L.J."/>
            <person name="Martin F."/>
        </authorList>
    </citation>
    <scope>NUCLEOTIDE SEQUENCE [LARGE SCALE GENOMIC DNA]</scope>
    <source>
        <strain evidence="2">CRL 75-36-700-3 / race SCCL</strain>
    </source>
</reference>
<keyword evidence="2" id="KW-1185">Reference proteome</keyword>
<dbReference type="VEuPathDB" id="FungiDB:PGTG_13120"/>
<dbReference type="GeneID" id="10541162"/>
<reference key="1">
    <citation type="submission" date="2007-01" db="EMBL/GenBank/DDBJ databases">
        <title>The Genome Sequence of Puccinia graminis f. sp. tritici Strain CRL 75-36-700-3.</title>
        <authorList>
            <consortium name="The Broad Institute Genome Sequencing Platform"/>
            <person name="Birren B."/>
            <person name="Lander E."/>
            <person name="Galagan J."/>
            <person name="Nusbaum C."/>
            <person name="Devon K."/>
            <person name="Cuomo C."/>
            <person name="Jaffe D."/>
            <person name="Butler J."/>
            <person name="Alvarez P."/>
            <person name="Gnerre S."/>
            <person name="Grabherr M."/>
            <person name="Mauceli E."/>
            <person name="Brockman W."/>
            <person name="Young S."/>
            <person name="LaButti K."/>
            <person name="Sykes S."/>
            <person name="DeCaprio D."/>
            <person name="Crawford M."/>
            <person name="Koehrsen M."/>
            <person name="Engels R."/>
            <person name="Montgomery P."/>
            <person name="Pearson M."/>
            <person name="Howarth C."/>
            <person name="Larson L."/>
            <person name="White J."/>
            <person name="Zeng Q."/>
            <person name="Kodira C."/>
            <person name="Yandava C."/>
            <person name="Alvarado L."/>
            <person name="O'Leary S."/>
            <person name="Szabo L."/>
            <person name="Dean R."/>
            <person name="Schein J."/>
        </authorList>
    </citation>
    <scope>NUCLEOTIDE SEQUENCE</scope>
    <source>
        <strain>CRL 75-36-700-3</strain>
    </source>
</reference>